<evidence type="ECO:0000313" key="2">
    <source>
        <dbReference type="Proteomes" id="UP000288805"/>
    </source>
</evidence>
<proteinExistence type="predicted"/>
<organism evidence="1 2">
    <name type="scientific">Vitis vinifera</name>
    <name type="common">Grape</name>
    <dbReference type="NCBI Taxonomy" id="29760"/>
    <lineage>
        <taxon>Eukaryota</taxon>
        <taxon>Viridiplantae</taxon>
        <taxon>Streptophyta</taxon>
        <taxon>Embryophyta</taxon>
        <taxon>Tracheophyta</taxon>
        <taxon>Spermatophyta</taxon>
        <taxon>Magnoliopsida</taxon>
        <taxon>eudicotyledons</taxon>
        <taxon>Gunneridae</taxon>
        <taxon>Pentapetalae</taxon>
        <taxon>rosids</taxon>
        <taxon>Vitales</taxon>
        <taxon>Vitaceae</taxon>
        <taxon>Viteae</taxon>
        <taxon>Vitis</taxon>
    </lineage>
</organism>
<sequence length="343" mass="37376">MGIGGNVWFGIESKSFEISVESLKGKISGVITERGWSFLLWIRFGDGGLSLFLEGVEFCCQKENLKVFSKSWLEGGRSYRLQLRINEVGRFLLCSIFSVEGKRFVLIFPKGKGLPGGWAVFAQKLRSCGVVLPHEVAEVLLAGDTSMQRKAAMGLKDLLPLAGSDGCASEGQVISFGCNLGVLTLLTMHPSTGAGEVERVLLEGVRVFNGKVLMLDRWSPETGLLKEGVQARSAWVRLVGLLLFLGTKRSLNRWVMPVGVASSKDWLEAREKMMGAPCVPRRVESLALKLRSKRGEMASGDRLEAVDGTDSTVFSAEKLQFVAQETDGVEAEENKSLSAVGQL</sequence>
<reference evidence="1 2" key="1">
    <citation type="journal article" date="2018" name="PLoS Genet.">
        <title>Population sequencing reveals clonal diversity and ancestral inbreeding in the grapevine cultivar Chardonnay.</title>
        <authorList>
            <person name="Roach M.J."/>
            <person name="Johnson D.L."/>
            <person name="Bohlmann J."/>
            <person name="van Vuuren H.J."/>
            <person name="Jones S.J."/>
            <person name="Pretorius I.S."/>
            <person name="Schmidt S.A."/>
            <person name="Borneman A.R."/>
        </authorList>
    </citation>
    <scope>NUCLEOTIDE SEQUENCE [LARGE SCALE GENOMIC DNA]</scope>
    <source>
        <strain evidence="2">cv. Chardonnay</strain>
        <tissue evidence="1">Leaf</tissue>
    </source>
</reference>
<dbReference type="EMBL" id="QGNW01000368">
    <property type="protein sequence ID" value="RVW74531.1"/>
    <property type="molecule type" value="Genomic_DNA"/>
</dbReference>
<dbReference type="Proteomes" id="UP000288805">
    <property type="component" value="Unassembled WGS sequence"/>
</dbReference>
<name>A0A438GQP5_VITVI</name>
<gene>
    <name evidence="1" type="ORF">CK203_053789</name>
</gene>
<accession>A0A438GQP5</accession>
<comment type="caution">
    <text evidence="1">The sequence shown here is derived from an EMBL/GenBank/DDBJ whole genome shotgun (WGS) entry which is preliminary data.</text>
</comment>
<evidence type="ECO:0000313" key="1">
    <source>
        <dbReference type="EMBL" id="RVW74531.1"/>
    </source>
</evidence>
<protein>
    <submittedName>
        <fullName evidence="1">Uncharacterized protein</fullName>
    </submittedName>
</protein>
<dbReference type="AlphaFoldDB" id="A0A438GQP5"/>